<evidence type="ECO:0008006" key="5">
    <source>
        <dbReference type="Google" id="ProtNLM"/>
    </source>
</evidence>
<evidence type="ECO:0000256" key="2">
    <source>
        <dbReference type="SAM" id="Phobius"/>
    </source>
</evidence>
<organism evidence="3 4">
    <name type="scientific">Phycicoccus flavus</name>
    <dbReference type="NCBI Taxonomy" id="2502783"/>
    <lineage>
        <taxon>Bacteria</taxon>
        <taxon>Bacillati</taxon>
        <taxon>Actinomycetota</taxon>
        <taxon>Actinomycetes</taxon>
        <taxon>Micrococcales</taxon>
        <taxon>Intrasporangiaceae</taxon>
        <taxon>Phycicoccus</taxon>
    </lineage>
</organism>
<reference evidence="3" key="1">
    <citation type="submission" date="2020-03" db="EMBL/GenBank/DDBJ databases">
        <title>Phycicoccus flavus sp. nov., a novel endophytic actinobacterium isolated from branch of Kandelia candel.</title>
        <authorList>
            <person name="Tuo L."/>
        </authorList>
    </citation>
    <scope>NUCLEOTIDE SEQUENCE</scope>
    <source>
        <strain evidence="3">CMS6Z-2</strain>
    </source>
</reference>
<feature type="transmembrane region" description="Helical" evidence="2">
    <location>
        <begin position="154"/>
        <end position="175"/>
    </location>
</feature>
<dbReference type="AlphaFoldDB" id="A0A8T6R761"/>
<evidence type="ECO:0000313" key="4">
    <source>
        <dbReference type="Proteomes" id="UP000287866"/>
    </source>
</evidence>
<keyword evidence="2" id="KW-0812">Transmembrane</keyword>
<feature type="region of interest" description="Disordered" evidence="1">
    <location>
        <begin position="65"/>
        <end position="96"/>
    </location>
</feature>
<keyword evidence="4" id="KW-1185">Reference proteome</keyword>
<feature type="region of interest" description="Disordered" evidence="1">
    <location>
        <begin position="181"/>
        <end position="245"/>
    </location>
</feature>
<protein>
    <recommendedName>
        <fullName evidence="5">Zinc-ribbon domain-containing protein</fullName>
    </recommendedName>
</protein>
<sequence length="312" mass="31503">MSASGRTPVSCPVCGAGVHPRDRFCAACGADVVAAGDGSLYDDLMSPDDRDATAGGAAAGGYDDGYGGRTAAYDPPSQDDAGYAADDRSGHGYDDDPAGYAAAGGYAAGSYAGRSGGDHPYTGGGYGGAGYGGDARYPNDTKDPSEERRGRGAVLLPLGVLLVVALVAVVAWQLAPRGERTETAAPAPSSSAPPAQSPSATEPSPEDSPTPEESPSSAEPSPTRSEGPRKVRMASSAARCGEDGGAVAYRGNDVTSCEFSVEVAKELGSSDLPATVTARSPVTKKSYTMRCQDTAPVTCRGGNDALVYVEQD</sequence>
<feature type="compositionally biased region" description="Low complexity" evidence="1">
    <location>
        <begin position="183"/>
        <end position="203"/>
    </location>
</feature>
<feature type="compositionally biased region" description="Low complexity" evidence="1">
    <location>
        <begin position="211"/>
        <end position="225"/>
    </location>
</feature>
<evidence type="ECO:0000256" key="1">
    <source>
        <dbReference type="SAM" id="MobiDB-lite"/>
    </source>
</evidence>
<name>A0A8T6R761_9MICO</name>
<dbReference type="EMBL" id="SAYU02000077">
    <property type="protein sequence ID" value="NHA69817.1"/>
    <property type="molecule type" value="Genomic_DNA"/>
</dbReference>
<feature type="compositionally biased region" description="Basic and acidic residues" evidence="1">
    <location>
        <begin position="85"/>
        <end position="94"/>
    </location>
</feature>
<accession>A0A8T6R761</accession>
<keyword evidence="2" id="KW-1133">Transmembrane helix</keyword>
<comment type="caution">
    <text evidence="3">The sequence shown here is derived from an EMBL/GenBank/DDBJ whole genome shotgun (WGS) entry which is preliminary data.</text>
</comment>
<gene>
    <name evidence="3" type="ORF">EPD83_017395</name>
</gene>
<keyword evidence="2" id="KW-0472">Membrane</keyword>
<proteinExistence type="predicted"/>
<dbReference type="RefSeq" id="WP_165566927.1">
    <property type="nucleotide sequence ID" value="NZ_SAYU02000077.1"/>
</dbReference>
<dbReference type="Proteomes" id="UP000287866">
    <property type="component" value="Unassembled WGS sequence"/>
</dbReference>
<evidence type="ECO:0000313" key="3">
    <source>
        <dbReference type="EMBL" id="NHA69817.1"/>
    </source>
</evidence>